<dbReference type="GeneID" id="104780346"/>
<evidence type="ECO:0000313" key="2">
    <source>
        <dbReference type="Proteomes" id="UP000694864"/>
    </source>
</evidence>
<keyword evidence="2" id="KW-1185">Reference proteome</keyword>
<reference evidence="3" key="2">
    <citation type="submission" date="2025-08" db="UniProtKB">
        <authorList>
            <consortium name="RefSeq"/>
        </authorList>
    </citation>
    <scope>IDENTIFICATION</scope>
    <source>
        <tissue evidence="3">Leaf</tissue>
    </source>
</reference>
<sequence length="136" mass="15107">MDNSTTALLSRSETAVTYDSPYPLYAMAFSSLNSSTESSWETSSKITTTEQPNRHPLFRSDSMTVKPLPNLSFQRPYPPTKLMFSPLLSVVLHLEIYSLLPAISSVFGILTKILPQLSLSRFSTTGKRVFPLSDGQ</sequence>
<protein>
    <submittedName>
        <fullName evidence="3">Protein TRANSPARENT TESTA GLABRA 1-like isoform X1</fullName>
    </submittedName>
</protein>
<reference evidence="2" key="1">
    <citation type="journal article" date="2014" name="Nat. Commun.">
        <title>The emerging biofuel crop Camelina sativa retains a highly undifferentiated hexaploid genome structure.</title>
        <authorList>
            <person name="Kagale S."/>
            <person name="Koh C."/>
            <person name="Nixon J."/>
            <person name="Bollina V."/>
            <person name="Clarke W.E."/>
            <person name="Tuteja R."/>
            <person name="Spillane C."/>
            <person name="Robinson S.J."/>
            <person name="Links M.G."/>
            <person name="Clarke C."/>
            <person name="Higgins E.E."/>
            <person name="Huebert T."/>
            <person name="Sharpe A.G."/>
            <person name="Parkin I.A."/>
        </authorList>
    </citation>
    <scope>NUCLEOTIDE SEQUENCE [LARGE SCALE GENOMIC DNA]</scope>
    <source>
        <strain evidence="2">cv. DH55</strain>
    </source>
</reference>
<gene>
    <name evidence="3" type="primary">LOC104780346</name>
</gene>
<dbReference type="Proteomes" id="UP000694864">
    <property type="component" value="Chromosome 4"/>
</dbReference>
<organism evidence="2 3">
    <name type="scientific">Camelina sativa</name>
    <name type="common">False flax</name>
    <name type="synonym">Myagrum sativum</name>
    <dbReference type="NCBI Taxonomy" id="90675"/>
    <lineage>
        <taxon>Eukaryota</taxon>
        <taxon>Viridiplantae</taxon>
        <taxon>Streptophyta</taxon>
        <taxon>Embryophyta</taxon>
        <taxon>Tracheophyta</taxon>
        <taxon>Spermatophyta</taxon>
        <taxon>Magnoliopsida</taxon>
        <taxon>eudicotyledons</taxon>
        <taxon>Gunneridae</taxon>
        <taxon>Pentapetalae</taxon>
        <taxon>rosids</taxon>
        <taxon>malvids</taxon>
        <taxon>Brassicales</taxon>
        <taxon>Brassicaceae</taxon>
        <taxon>Camelineae</taxon>
        <taxon>Camelina</taxon>
    </lineage>
</organism>
<feature type="region of interest" description="Disordered" evidence="1">
    <location>
        <begin position="42"/>
        <end position="62"/>
    </location>
</feature>
<proteinExistence type="predicted"/>
<name>A0ABM0YM97_CAMSA</name>
<accession>A0ABM0YM97</accession>
<dbReference type="RefSeq" id="XP_010503147.1">
    <property type="nucleotide sequence ID" value="XM_010504845.2"/>
</dbReference>
<evidence type="ECO:0000256" key="1">
    <source>
        <dbReference type="SAM" id="MobiDB-lite"/>
    </source>
</evidence>
<evidence type="ECO:0000313" key="3">
    <source>
        <dbReference type="RefSeq" id="XP_010503147.1"/>
    </source>
</evidence>